<evidence type="ECO:0000256" key="12">
    <source>
        <dbReference type="ARBA" id="ARBA00034808"/>
    </source>
</evidence>
<keyword evidence="19" id="KW-1185">Reference proteome</keyword>
<evidence type="ECO:0000256" key="3">
    <source>
        <dbReference type="ARBA" id="ARBA00022763"/>
    </source>
</evidence>
<evidence type="ECO:0000256" key="10">
    <source>
        <dbReference type="ARBA" id="ARBA00023235"/>
    </source>
</evidence>
<dbReference type="GO" id="GO:0005829">
    <property type="term" value="C:cytosol"/>
    <property type="evidence" value="ECO:0007669"/>
    <property type="project" value="TreeGrafter"/>
</dbReference>
<keyword evidence="10" id="KW-0413">Isomerase</keyword>
<evidence type="ECO:0000259" key="16">
    <source>
        <dbReference type="PROSITE" id="PS51198"/>
    </source>
</evidence>
<keyword evidence="5 15" id="KW-0347">Helicase</keyword>
<keyword evidence="8" id="KW-0238">DNA-binding</keyword>
<keyword evidence="6" id="KW-0269">Exonuclease</keyword>
<feature type="domain" description="UvrD-like helicase ATP-binding" evidence="16">
    <location>
        <begin position="2"/>
        <end position="489"/>
    </location>
</feature>
<dbReference type="KEGG" id="kak:Kalk_01315"/>
<keyword evidence="2 15" id="KW-0547">Nucleotide-binding</keyword>
<dbReference type="PROSITE" id="PS51198">
    <property type="entry name" value="UVRD_HELICASE_ATP_BIND"/>
    <property type="match status" value="1"/>
</dbReference>
<dbReference type="EC" id="5.6.2.4" evidence="12"/>
<accession>A0A2K9LK56</accession>
<dbReference type="InterPro" id="IPR027417">
    <property type="entry name" value="P-loop_NTPase"/>
</dbReference>
<keyword evidence="7 15" id="KW-0067">ATP-binding</keyword>
<keyword evidence="4 15" id="KW-0378">Hydrolase</keyword>
<comment type="catalytic activity">
    <reaction evidence="11">
        <text>Couples ATP hydrolysis with the unwinding of duplex DNA by translocating in the 3'-5' direction.</text>
        <dbReference type="EC" id="5.6.2.4"/>
    </reaction>
</comment>
<evidence type="ECO:0000256" key="15">
    <source>
        <dbReference type="PROSITE-ProRule" id="PRU00560"/>
    </source>
</evidence>
<dbReference type="InterPro" id="IPR014017">
    <property type="entry name" value="DNA_helicase_UvrD-like_C"/>
</dbReference>
<dbReference type="SUPFAM" id="SSF52540">
    <property type="entry name" value="P-loop containing nucleoside triphosphate hydrolases"/>
    <property type="match status" value="1"/>
</dbReference>
<comment type="catalytic activity">
    <reaction evidence="14">
        <text>ATP + H2O = ADP + phosphate + H(+)</text>
        <dbReference type="Rhea" id="RHEA:13065"/>
        <dbReference type="ChEBI" id="CHEBI:15377"/>
        <dbReference type="ChEBI" id="CHEBI:15378"/>
        <dbReference type="ChEBI" id="CHEBI:30616"/>
        <dbReference type="ChEBI" id="CHEBI:43474"/>
        <dbReference type="ChEBI" id="CHEBI:456216"/>
        <dbReference type="EC" id="5.6.2.4"/>
    </reaction>
</comment>
<dbReference type="Pfam" id="PF13361">
    <property type="entry name" value="UvrD_C"/>
    <property type="match status" value="1"/>
</dbReference>
<dbReference type="PROSITE" id="PS51217">
    <property type="entry name" value="UVRD_HELICASE_CTER"/>
    <property type="match status" value="1"/>
</dbReference>
<dbReference type="Pfam" id="PF00580">
    <property type="entry name" value="UvrD-helicase"/>
    <property type="match status" value="1"/>
</dbReference>
<feature type="domain" description="UvrD-like helicase C-terminal" evidence="17">
    <location>
        <begin position="490"/>
        <end position="774"/>
    </location>
</feature>
<dbReference type="GO" id="GO:0033202">
    <property type="term" value="C:DNA helicase complex"/>
    <property type="evidence" value="ECO:0007669"/>
    <property type="project" value="TreeGrafter"/>
</dbReference>
<dbReference type="GO" id="GO:0043138">
    <property type="term" value="F:3'-5' DNA helicase activity"/>
    <property type="evidence" value="ECO:0007669"/>
    <property type="project" value="UniProtKB-EC"/>
</dbReference>
<proteinExistence type="predicted"/>
<keyword evidence="9" id="KW-0234">DNA repair</keyword>
<evidence type="ECO:0000256" key="8">
    <source>
        <dbReference type="ARBA" id="ARBA00023125"/>
    </source>
</evidence>
<dbReference type="GO" id="GO:0004527">
    <property type="term" value="F:exonuclease activity"/>
    <property type="evidence" value="ECO:0007669"/>
    <property type="project" value="UniProtKB-KW"/>
</dbReference>
<evidence type="ECO:0000259" key="17">
    <source>
        <dbReference type="PROSITE" id="PS51217"/>
    </source>
</evidence>
<evidence type="ECO:0000256" key="9">
    <source>
        <dbReference type="ARBA" id="ARBA00023204"/>
    </source>
</evidence>
<organism evidence="18 19">
    <name type="scientific">Ketobacter alkanivorans</name>
    <dbReference type="NCBI Taxonomy" id="1917421"/>
    <lineage>
        <taxon>Bacteria</taxon>
        <taxon>Pseudomonadati</taxon>
        <taxon>Pseudomonadota</taxon>
        <taxon>Gammaproteobacteria</taxon>
        <taxon>Pseudomonadales</taxon>
        <taxon>Ketobacteraceae</taxon>
        <taxon>Ketobacter</taxon>
    </lineage>
</organism>
<evidence type="ECO:0000313" key="19">
    <source>
        <dbReference type="Proteomes" id="UP000235116"/>
    </source>
</evidence>
<dbReference type="PANTHER" id="PTHR11070">
    <property type="entry name" value="UVRD / RECB / PCRA DNA HELICASE FAMILY MEMBER"/>
    <property type="match status" value="1"/>
</dbReference>
<evidence type="ECO:0000256" key="2">
    <source>
        <dbReference type="ARBA" id="ARBA00022741"/>
    </source>
</evidence>
<evidence type="ECO:0000256" key="6">
    <source>
        <dbReference type="ARBA" id="ARBA00022839"/>
    </source>
</evidence>
<dbReference type="AlphaFoldDB" id="A0A2K9LK56"/>
<keyword evidence="3" id="KW-0227">DNA damage</keyword>
<protein>
    <recommendedName>
        <fullName evidence="12">DNA 3'-5' helicase</fullName>
        <ecNumber evidence="12">5.6.2.4</ecNumber>
    </recommendedName>
    <alternativeName>
        <fullName evidence="13">DNA 3'-5' helicase II</fullName>
    </alternativeName>
</protein>
<evidence type="ECO:0000256" key="14">
    <source>
        <dbReference type="ARBA" id="ARBA00048988"/>
    </source>
</evidence>
<evidence type="ECO:0000256" key="4">
    <source>
        <dbReference type="ARBA" id="ARBA00022801"/>
    </source>
</evidence>
<dbReference type="Gene3D" id="3.90.320.10">
    <property type="match status" value="1"/>
</dbReference>
<dbReference type="InterPro" id="IPR011335">
    <property type="entry name" value="Restrct_endonuc-II-like"/>
</dbReference>
<dbReference type="RefSeq" id="WP_101892494.1">
    <property type="nucleotide sequence ID" value="NZ_CP022684.1"/>
</dbReference>
<evidence type="ECO:0000256" key="13">
    <source>
        <dbReference type="ARBA" id="ARBA00034923"/>
    </source>
</evidence>
<feature type="binding site" evidence="15">
    <location>
        <begin position="23"/>
        <end position="30"/>
    </location>
    <ligand>
        <name>ATP</name>
        <dbReference type="ChEBI" id="CHEBI:30616"/>
    </ligand>
</feature>
<gene>
    <name evidence="18" type="ORF">Kalk_01315</name>
</gene>
<dbReference type="GO" id="GO:0000725">
    <property type="term" value="P:recombinational repair"/>
    <property type="evidence" value="ECO:0007669"/>
    <property type="project" value="TreeGrafter"/>
</dbReference>
<dbReference type="OrthoDB" id="9810135at2"/>
<dbReference type="GO" id="GO:0003677">
    <property type="term" value="F:DNA binding"/>
    <property type="evidence" value="ECO:0007669"/>
    <property type="project" value="UniProtKB-KW"/>
</dbReference>
<dbReference type="InterPro" id="IPR014016">
    <property type="entry name" value="UvrD-like_ATP-bd"/>
</dbReference>
<dbReference type="Gene3D" id="3.40.50.300">
    <property type="entry name" value="P-loop containing nucleotide triphosphate hydrolases"/>
    <property type="match status" value="4"/>
</dbReference>
<evidence type="ECO:0000256" key="5">
    <source>
        <dbReference type="ARBA" id="ARBA00022806"/>
    </source>
</evidence>
<dbReference type="InterPro" id="IPR000212">
    <property type="entry name" value="DNA_helicase_UvrD/REP"/>
</dbReference>
<dbReference type="EMBL" id="CP022684">
    <property type="protein sequence ID" value="AUM11154.1"/>
    <property type="molecule type" value="Genomic_DNA"/>
</dbReference>
<dbReference type="SUPFAM" id="SSF52980">
    <property type="entry name" value="Restriction endonuclease-like"/>
    <property type="match status" value="1"/>
</dbReference>
<evidence type="ECO:0000256" key="1">
    <source>
        <dbReference type="ARBA" id="ARBA00022722"/>
    </source>
</evidence>
<sequence>MTMNDHKEREQALDVGESFIVQAPAGSGKTGVLTLRILRLLTIVDNPEEILAITFTKKAAAEMRVRVMEALELASHATPPESAYDQQFYYLGRSVLQRDVERSWGLKQNQSRLRLLTIDSFCNGIVRNRPLGSGLGVQFTVAEDASELYQNASRALLASLDQDDDLGSALRRVLGQLDNQFSKLSSLVSQMLSQRDHWISDVTNIHGNMIQFRLLLEHSLRNLNQDALAAVKEAFNPDFFPELDSLAVFAENQLRLQQIEHSLLTAKASSAQHQKEQLKLLLTAKLEPRSRLDKNGGFPTGDNAAEKKENKLYKERAKALIEQIHRSGSPGLTAIQDFINLPDESLTESQWQLLEDLVLIMRFAAAHLKLEFQSQHRVDFSEIALAALATLGSADDPSDLTLILDNRISHILVDEFQDTSFIQVELLDKLTAGWEQGDGRTLFLVGDPMQSIYAFRKADVGLFIRLWYQQRLGQVPITPLVLSTNFRSSETIISWVNNVFSRVFPSRADTRKGAVTYSQSKANRTAKDEDIVALEFFSHEEKQKACATKDEARWIADTIAKTNASDSIAILAKGKAHVAPIVAELKSAGIAYQAVDIESLAHSQMITDLMSVARAYLSPNDKTAWFALMRGPWCGISLIDLQRVASVAATPWQALQILSNSDQWSVHFEAPVQHKLQHLHGLFVKAYGDRHRYSWQQSLRELVLGLGLPATANNAAELESIDLFFALLDSINTIADTPDFNALQRKLTDFFVPPEVYPEDQRVVQVMTMHKSKGLEFDVVFLPQLNRKPRGDDKPLILLDKQTAIASEEQELFLAPLESRTLQSTGSVYDYLWKLKKQRALNEAARLLYVACTRAKRKLYLSACVEKKDGDFKKPETNSLLALLFPIRDVIDSNVHTCTLSELDSPKRPFRITSDDFINMLGQSDHSAIHQPVDVSVIGESEQETGQQHRRLAGILTHRLFEQLSNNPSLYASLSPERCAHSWRQELIRMGVMESSLEAALDIVTRAIVNVQSSDNGRWLFGKTRTQDQAELSLIYQSEDSSNPLQTVSKNIIIDRTFIENETRFIIDYKLSEPEGDTDAFINQEVAHYRAQLAGYHQALYAMEASPTKLFLYFPLIDHLQEVTL</sequence>
<evidence type="ECO:0000256" key="7">
    <source>
        <dbReference type="ARBA" id="ARBA00022840"/>
    </source>
</evidence>
<dbReference type="Proteomes" id="UP000235116">
    <property type="component" value="Chromosome"/>
</dbReference>
<evidence type="ECO:0000256" key="11">
    <source>
        <dbReference type="ARBA" id="ARBA00034617"/>
    </source>
</evidence>
<name>A0A2K9LK56_9GAMM</name>
<dbReference type="GO" id="GO:0005524">
    <property type="term" value="F:ATP binding"/>
    <property type="evidence" value="ECO:0007669"/>
    <property type="project" value="UniProtKB-UniRule"/>
</dbReference>
<dbReference type="PANTHER" id="PTHR11070:SF2">
    <property type="entry name" value="ATP-DEPENDENT DNA HELICASE SRS2"/>
    <property type="match status" value="1"/>
</dbReference>
<dbReference type="InterPro" id="IPR011604">
    <property type="entry name" value="PDDEXK-like_dom_sf"/>
</dbReference>
<keyword evidence="1" id="KW-0540">Nuclease</keyword>
<evidence type="ECO:0000313" key="18">
    <source>
        <dbReference type="EMBL" id="AUM11154.1"/>
    </source>
</evidence>
<reference evidence="19" key="1">
    <citation type="submission" date="2017-08" db="EMBL/GenBank/DDBJ databases">
        <title>Direct submision.</title>
        <authorList>
            <person name="Kim S.-J."/>
            <person name="Rhee S.-K."/>
        </authorList>
    </citation>
    <scope>NUCLEOTIDE SEQUENCE [LARGE SCALE GENOMIC DNA]</scope>
    <source>
        <strain evidence="19">GI5</strain>
    </source>
</reference>